<keyword evidence="3" id="KW-0012">Acyltransferase</keyword>
<feature type="transmembrane region" description="Helical" evidence="1">
    <location>
        <begin position="128"/>
        <end position="146"/>
    </location>
</feature>
<keyword evidence="3" id="KW-0808">Transferase</keyword>
<evidence type="ECO:0000313" key="3">
    <source>
        <dbReference type="EMBL" id="MCI4681351.1"/>
    </source>
</evidence>
<evidence type="ECO:0000313" key="4">
    <source>
        <dbReference type="Proteomes" id="UP001139104"/>
    </source>
</evidence>
<comment type="caution">
    <text evidence="3">The sequence shown here is derived from an EMBL/GenBank/DDBJ whole genome shotgun (WGS) entry which is preliminary data.</text>
</comment>
<evidence type="ECO:0000259" key="2">
    <source>
        <dbReference type="Pfam" id="PF01757"/>
    </source>
</evidence>
<name>A0ABS9Z1J5_9HYPH</name>
<feature type="transmembrane region" description="Helical" evidence="1">
    <location>
        <begin position="181"/>
        <end position="202"/>
    </location>
</feature>
<keyword evidence="4" id="KW-1185">Reference proteome</keyword>
<feature type="transmembrane region" description="Helical" evidence="1">
    <location>
        <begin position="81"/>
        <end position="107"/>
    </location>
</feature>
<feature type="transmembrane region" description="Helical" evidence="1">
    <location>
        <begin position="271"/>
        <end position="289"/>
    </location>
</feature>
<dbReference type="InterPro" id="IPR002656">
    <property type="entry name" value="Acyl_transf_3_dom"/>
</dbReference>
<dbReference type="PANTHER" id="PTHR23028">
    <property type="entry name" value="ACETYLTRANSFERASE"/>
    <property type="match status" value="1"/>
</dbReference>
<dbReference type="EMBL" id="JAIVFP010000001">
    <property type="protein sequence ID" value="MCI4681351.1"/>
    <property type="molecule type" value="Genomic_DNA"/>
</dbReference>
<proteinExistence type="predicted"/>
<feature type="transmembrane region" description="Helical" evidence="1">
    <location>
        <begin position="371"/>
        <end position="392"/>
    </location>
</feature>
<protein>
    <submittedName>
        <fullName evidence="3">Acyltransferase</fullName>
    </submittedName>
</protein>
<feature type="transmembrane region" description="Helical" evidence="1">
    <location>
        <begin position="209"/>
        <end position="230"/>
    </location>
</feature>
<feature type="transmembrane region" description="Helical" evidence="1">
    <location>
        <begin position="301"/>
        <end position="319"/>
    </location>
</feature>
<feature type="transmembrane region" description="Helical" evidence="1">
    <location>
        <begin position="236"/>
        <end position="259"/>
    </location>
</feature>
<gene>
    <name evidence="3" type="ORF">K2U94_00965</name>
</gene>
<reference evidence="3" key="1">
    <citation type="journal article" date="2022" name="ISME J.">
        <title>Identification of active gaseous-alkane degraders at natural gas seeps.</title>
        <authorList>
            <person name="Farhan Ul Haque M."/>
            <person name="Hernandez M."/>
            <person name="Crombie A.T."/>
            <person name="Murrell J.C."/>
        </authorList>
    </citation>
    <scope>NUCLEOTIDE SEQUENCE</scope>
    <source>
        <strain evidence="3">PC2</strain>
    </source>
</reference>
<dbReference type="PANTHER" id="PTHR23028:SF53">
    <property type="entry name" value="ACYL_TRANSF_3 DOMAIN-CONTAINING PROTEIN"/>
    <property type="match status" value="1"/>
</dbReference>
<keyword evidence="1" id="KW-1133">Transmembrane helix</keyword>
<dbReference type="RefSeq" id="WP_243065423.1">
    <property type="nucleotide sequence ID" value="NZ_JAIVFK010000011.1"/>
</dbReference>
<keyword evidence="1" id="KW-0472">Membrane</keyword>
<feature type="domain" description="Acyltransferase 3" evidence="2">
    <location>
        <begin position="55"/>
        <end position="389"/>
    </location>
</feature>
<evidence type="ECO:0000256" key="1">
    <source>
        <dbReference type="SAM" id="Phobius"/>
    </source>
</evidence>
<organism evidence="3 4">
    <name type="scientific">Candidatus Rhodoblastus alkanivorans</name>
    <dbReference type="NCBI Taxonomy" id="2954117"/>
    <lineage>
        <taxon>Bacteria</taxon>
        <taxon>Pseudomonadati</taxon>
        <taxon>Pseudomonadota</taxon>
        <taxon>Alphaproteobacteria</taxon>
        <taxon>Hyphomicrobiales</taxon>
        <taxon>Rhodoblastaceae</taxon>
        <taxon>Rhodoblastus</taxon>
    </lineage>
</organism>
<dbReference type="GO" id="GO:0016746">
    <property type="term" value="F:acyltransferase activity"/>
    <property type="evidence" value="ECO:0007669"/>
    <property type="project" value="UniProtKB-KW"/>
</dbReference>
<feature type="transmembrane region" description="Helical" evidence="1">
    <location>
        <begin position="339"/>
        <end position="359"/>
    </location>
</feature>
<accession>A0ABS9Z1J5</accession>
<sequence length="406" mass="44900">MSVPFSLGQMTRFGAFGRRDAALSMTCATDVAVGETALAPPRETAVKAPSDIRIPALDGLRGLMTLFVVISHYFGEVPSGVGVFCVGWVAVVVFFVLSGYLVGRLIIEKMNARNFLRVFYLRRVCRTFPTYFFATIVILLLQRHFADASWVGVDQNFPQWSYFIFFQNFLFNPLQSYGSHWLAPTWTLALEEQFYLVAPFVLLFTPRRFWLSSLLAVGLVGLGLRAYGVLSGHLSIAPIALLPAATDVLFAGMVVAVLVKDNRIDWDKHSLLIRVLPIVCLLLTFVMQGLDGLVVGARFEILGPFLAGIGAGCFILMLVKGAPEAKRFESKTLRFFGNISYSVYLTHLTVLGLMHGLILGGLPDVSTPAQIAVTIAALPITFAVGWLMTRILEEPITEWGRSHKWE</sequence>
<keyword evidence="1" id="KW-0812">Transmembrane</keyword>
<dbReference type="InterPro" id="IPR050879">
    <property type="entry name" value="Acyltransferase_3"/>
</dbReference>
<dbReference type="Pfam" id="PF01757">
    <property type="entry name" value="Acyl_transf_3"/>
    <property type="match status" value="1"/>
</dbReference>
<dbReference type="Proteomes" id="UP001139104">
    <property type="component" value="Unassembled WGS sequence"/>
</dbReference>